<comment type="caution">
    <text evidence="2">The sequence shown here is derived from an EMBL/GenBank/DDBJ whole genome shotgun (WGS) entry which is preliminary data.</text>
</comment>
<proteinExistence type="predicted"/>
<evidence type="ECO:0000313" key="3">
    <source>
        <dbReference type="Proteomes" id="UP000659496"/>
    </source>
</evidence>
<keyword evidence="1" id="KW-0732">Signal</keyword>
<keyword evidence="3" id="KW-1185">Reference proteome</keyword>
<evidence type="ECO:0000313" key="2">
    <source>
        <dbReference type="EMBL" id="MBD7907897.1"/>
    </source>
</evidence>
<organism evidence="2 3">
    <name type="scientific">Sporosarcina gallistercoris</name>
    <dbReference type="NCBI Taxonomy" id="2762245"/>
    <lineage>
        <taxon>Bacteria</taxon>
        <taxon>Bacillati</taxon>
        <taxon>Bacillota</taxon>
        <taxon>Bacilli</taxon>
        <taxon>Bacillales</taxon>
        <taxon>Caryophanaceae</taxon>
        <taxon>Sporosarcina</taxon>
    </lineage>
</organism>
<feature type="signal peptide" evidence="1">
    <location>
        <begin position="1"/>
        <end position="24"/>
    </location>
</feature>
<gene>
    <name evidence="2" type="ORF">H9659_06110</name>
</gene>
<dbReference type="RefSeq" id="WP_191689048.1">
    <property type="nucleotide sequence ID" value="NZ_JACSQY010000003.1"/>
</dbReference>
<protein>
    <recommendedName>
        <fullName evidence="4">DUF4367 domain-containing protein</fullName>
    </recommendedName>
</protein>
<evidence type="ECO:0000256" key="1">
    <source>
        <dbReference type="SAM" id="SignalP"/>
    </source>
</evidence>
<sequence length="172" mass="19398">MNRKYTFFLTAALLLLVLTGCGRTVEEQTDEAMQSAREAFEMNRKQPTESLEGVEFYKPVGWKVEMLKEQHTFLISKRSQTYTAQYDPNAKQDSHAYYDMLMAETDKEFIEQQTFSDSGVFGFAAISAHGDSSVEVVTGTGPIQVTAIVEKKDLVAAISRMMEIARSMQLEL</sequence>
<reference evidence="2 3" key="1">
    <citation type="submission" date="2020-08" db="EMBL/GenBank/DDBJ databases">
        <title>A Genomic Blueprint of the Chicken Gut Microbiome.</title>
        <authorList>
            <person name="Gilroy R."/>
            <person name="Ravi A."/>
            <person name="Getino M."/>
            <person name="Pursley I."/>
            <person name="Horton D.L."/>
            <person name="Alikhan N.-F."/>
            <person name="Baker D."/>
            <person name="Gharbi K."/>
            <person name="Hall N."/>
            <person name="Watson M."/>
            <person name="Adriaenssens E.M."/>
            <person name="Foster-Nyarko E."/>
            <person name="Jarju S."/>
            <person name="Secka A."/>
            <person name="Antonio M."/>
            <person name="Oren A."/>
            <person name="Chaudhuri R."/>
            <person name="La Ragione R.M."/>
            <person name="Hildebrand F."/>
            <person name="Pallen M.J."/>
        </authorList>
    </citation>
    <scope>NUCLEOTIDE SEQUENCE [LARGE SCALE GENOMIC DNA]</scope>
    <source>
        <strain evidence="2 3">Sa3CUA8</strain>
    </source>
</reference>
<accession>A0ABR8PI94</accession>
<feature type="chain" id="PRO_5045244503" description="DUF4367 domain-containing protein" evidence="1">
    <location>
        <begin position="25"/>
        <end position="172"/>
    </location>
</feature>
<dbReference type="EMBL" id="JACSQY010000003">
    <property type="protein sequence ID" value="MBD7907897.1"/>
    <property type="molecule type" value="Genomic_DNA"/>
</dbReference>
<dbReference type="Proteomes" id="UP000659496">
    <property type="component" value="Unassembled WGS sequence"/>
</dbReference>
<name>A0ABR8PI94_9BACL</name>
<dbReference type="PROSITE" id="PS51257">
    <property type="entry name" value="PROKAR_LIPOPROTEIN"/>
    <property type="match status" value="1"/>
</dbReference>
<evidence type="ECO:0008006" key="4">
    <source>
        <dbReference type="Google" id="ProtNLM"/>
    </source>
</evidence>